<dbReference type="GO" id="GO:0006508">
    <property type="term" value="P:proteolysis"/>
    <property type="evidence" value="ECO:0007669"/>
    <property type="project" value="InterPro"/>
</dbReference>
<dbReference type="SUPFAM" id="SSF53474">
    <property type="entry name" value="alpha/beta-Hydrolases"/>
    <property type="match status" value="1"/>
</dbReference>
<evidence type="ECO:0000256" key="5">
    <source>
        <dbReference type="ARBA" id="ARBA00012917"/>
    </source>
</evidence>
<organism evidence="12 13">
    <name type="scientific">Boletus edulis BED1</name>
    <dbReference type="NCBI Taxonomy" id="1328754"/>
    <lineage>
        <taxon>Eukaryota</taxon>
        <taxon>Fungi</taxon>
        <taxon>Dikarya</taxon>
        <taxon>Basidiomycota</taxon>
        <taxon>Agaricomycotina</taxon>
        <taxon>Agaricomycetes</taxon>
        <taxon>Agaricomycetidae</taxon>
        <taxon>Boletales</taxon>
        <taxon>Boletineae</taxon>
        <taxon>Boletaceae</taxon>
        <taxon>Boletoideae</taxon>
        <taxon>Boletus</taxon>
    </lineage>
</organism>
<evidence type="ECO:0000259" key="10">
    <source>
        <dbReference type="Pfam" id="PF01926"/>
    </source>
</evidence>
<dbReference type="InterPro" id="IPR045550">
    <property type="entry name" value="AARE_N"/>
</dbReference>
<dbReference type="PANTHER" id="PTHR42776:SF4">
    <property type="entry name" value="ACYLAMINO-ACID-RELEASING ENZYME"/>
    <property type="match status" value="1"/>
</dbReference>
<dbReference type="Gene3D" id="3.40.50.1820">
    <property type="entry name" value="alpha/beta hydrolase"/>
    <property type="match status" value="1"/>
</dbReference>
<evidence type="ECO:0000256" key="3">
    <source>
        <dbReference type="ARBA" id="ARBA00010040"/>
    </source>
</evidence>
<evidence type="ECO:0000256" key="7">
    <source>
        <dbReference type="ARBA" id="ARBA00022801"/>
    </source>
</evidence>
<keyword evidence="6" id="KW-0963">Cytoplasm</keyword>
<dbReference type="Pfam" id="PF01926">
    <property type="entry name" value="MMR_HSR1"/>
    <property type="match status" value="1"/>
</dbReference>
<dbReference type="PANTHER" id="PTHR42776">
    <property type="entry name" value="SERINE PEPTIDASE S9 FAMILY MEMBER"/>
    <property type="match status" value="1"/>
</dbReference>
<evidence type="ECO:0000256" key="8">
    <source>
        <dbReference type="ARBA" id="ARBA00032829"/>
    </source>
</evidence>
<feature type="domain" description="Peptidase S9 prolyl oligopeptidase catalytic" evidence="9">
    <location>
        <begin position="334"/>
        <end position="397"/>
    </location>
</feature>
<keyword evidence="13" id="KW-1185">Reference proteome</keyword>
<dbReference type="InterPro" id="IPR006073">
    <property type="entry name" value="GTP-bd"/>
</dbReference>
<comment type="catalytic activity">
    <reaction evidence="1">
        <text>Cleavage of an N-acetyl or N-formyl amino acid from the N-terminus of a polypeptide.</text>
        <dbReference type="EC" id="3.4.19.1"/>
    </reaction>
</comment>
<dbReference type="Pfam" id="PF19283">
    <property type="entry name" value="APEH_N"/>
    <property type="match status" value="1"/>
</dbReference>
<evidence type="ECO:0000256" key="2">
    <source>
        <dbReference type="ARBA" id="ARBA00004496"/>
    </source>
</evidence>
<feature type="domain" description="Acylamino-acid-releasing enzyme N-terminal" evidence="11">
    <location>
        <begin position="51"/>
        <end position="241"/>
    </location>
</feature>
<dbReference type="InterPro" id="IPR001375">
    <property type="entry name" value="Peptidase_S9_cat"/>
</dbReference>
<dbReference type="InterPro" id="IPR027417">
    <property type="entry name" value="P-loop_NTPase"/>
</dbReference>
<proteinExistence type="inferred from homology"/>
<keyword evidence="7" id="KW-0378">Hydrolase</keyword>
<dbReference type="Pfam" id="PF00326">
    <property type="entry name" value="Peptidase_S9"/>
    <property type="match status" value="1"/>
</dbReference>
<evidence type="ECO:0000256" key="6">
    <source>
        <dbReference type="ARBA" id="ARBA00022490"/>
    </source>
</evidence>
<evidence type="ECO:0000313" key="12">
    <source>
        <dbReference type="EMBL" id="KAF8438500.1"/>
    </source>
</evidence>
<dbReference type="Proteomes" id="UP001194468">
    <property type="component" value="Unassembled WGS sequence"/>
</dbReference>
<evidence type="ECO:0000259" key="9">
    <source>
        <dbReference type="Pfam" id="PF00326"/>
    </source>
</evidence>
<comment type="subcellular location">
    <subcellularLocation>
        <location evidence="2">Cytoplasm</location>
    </subcellularLocation>
</comment>
<dbReference type="InterPro" id="IPR029058">
    <property type="entry name" value="AB_hydrolase_fold"/>
</dbReference>
<evidence type="ECO:0000259" key="11">
    <source>
        <dbReference type="Pfam" id="PF19283"/>
    </source>
</evidence>
<accession>A0AAD4GDV9</accession>
<dbReference type="SUPFAM" id="SSF52540">
    <property type="entry name" value="P-loop containing nucleoside triphosphate hydrolases"/>
    <property type="match status" value="1"/>
</dbReference>
<reference evidence="12" key="1">
    <citation type="submission" date="2019-10" db="EMBL/GenBank/DDBJ databases">
        <authorList>
            <consortium name="DOE Joint Genome Institute"/>
            <person name="Kuo A."/>
            <person name="Miyauchi S."/>
            <person name="Kiss E."/>
            <person name="Drula E."/>
            <person name="Kohler A."/>
            <person name="Sanchez-Garcia M."/>
            <person name="Andreopoulos B."/>
            <person name="Barry K.W."/>
            <person name="Bonito G."/>
            <person name="Buee M."/>
            <person name="Carver A."/>
            <person name="Chen C."/>
            <person name="Cichocki N."/>
            <person name="Clum A."/>
            <person name="Culley D."/>
            <person name="Crous P.W."/>
            <person name="Fauchery L."/>
            <person name="Girlanda M."/>
            <person name="Hayes R."/>
            <person name="Keri Z."/>
            <person name="LaButti K."/>
            <person name="Lipzen A."/>
            <person name="Lombard V."/>
            <person name="Magnuson J."/>
            <person name="Maillard F."/>
            <person name="Morin E."/>
            <person name="Murat C."/>
            <person name="Nolan M."/>
            <person name="Ohm R."/>
            <person name="Pangilinan J."/>
            <person name="Pereira M."/>
            <person name="Perotto S."/>
            <person name="Peter M."/>
            <person name="Riley R."/>
            <person name="Sitrit Y."/>
            <person name="Stielow B."/>
            <person name="Szollosi G."/>
            <person name="Zifcakova L."/>
            <person name="Stursova M."/>
            <person name="Spatafora J.W."/>
            <person name="Tedersoo L."/>
            <person name="Vaario L.-M."/>
            <person name="Yamada A."/>
            <person name="Yan M."/>
            <person name="Wang P."/>
            <person name="Xu J."/>
            <person name="Bruns T."/>
            <person name="Baldrian P."/>
            <person name="Vilgalys R."/>
            <person name="Henrissat B."/>
            <person name="Grigoriev I.V."/>
            <person name="Hibbett D."/>
            <person name="Nagy L.G."/>
            <person name="Martin F.M."/>
        </authorList>
    </citation>
    <scope>NUCLEOTIDE SEQUENCE</scope>
    <source>
        <strain evidence="12">BED1</strain>
    </source>
</reference>
<reference evidence="12" key="2">
    <citation type="journal article" date="2020" name="Nat. Commun.">
        <title>Large-scale genome sequencing of mycorrhizal fungi provides insights into the early evolution of symbiotic traits.</title>
        <authorList>
            <person name="Miyauchi S."/>
            <person name="Kiss E."/>
            <person name="Kuo A."/>
            <person name="Drula E."/>
            <person name="Kohler A."/>
            <person name="Sanchez-Garcia M."/>
            <person name="Morin E."/>
            <person name="Andreopoulos B."/>
            <person name="Barry K.W."/>
            <person name="Bonito G."/>
            <person name="Buee M."/>
            <person name="Carver A."/>
            <person name="Chen C."/>
            <person name="Cichocki N."/>
            <person name="Clum A."/>
            <person name="Culley D."/>
            <person name="Crous P.W."/>
            <person name="Fauchery L."/>
            <person name="Girlanda M."/>
            <person name="Hayes R.D."/>
            <person name="Keri Z."/>
            <person name="LaButti K."/>
            <person name="Lipzen A."/>
            <person name="Lombard V."/>
            <person name="Magnuson J."/>
            <person name="Maillard F."/>
            <person name="Murat C."/>
            <person name="Nolan M."/>
            <person name="Ohm R.A."/>
            <person name="Pangilinan J."/>
            <person name="Pereira M.F."/>
            <person name="Perotto S."/>
            <person name="Peter M."/>
            <person name="Pfister S."/>
            <person name="Riley R."/>
            <person name="Sitrit Y."/>
            <person name="Stielow J.B."/>
            <person name="Szollosi G."/>
            <person name="Zifcakova L."/>
            <person name="Stursova M."/>
            <person name="Spatafora J.W."/>
            <person name="Tedersoo L."/>
            <person name="Vaario L.M."/>
            <person name="Yamada A."/>
            <person name="Yan M."/>
            <person name="Wang P."/>
            <person name="Xu J."/>
            <person name="Bruns T."/>
            <person name="Baldrian P."/>
            <person name="Vilgalys R."/>
            <person name="Dunand C."/>
            <person name="Henrissat B."/>
            <person name="Grigoriev I.V."/>
            <person name="Hibbett D."/>
            <person name="Nagy L.G."/>
            <person name="Martin F.M."/>
        </authorList>
    </citation>
    <scope>NUCLEOTIDE SEQUENCE</scope>
    <source>
        <strain evidence="12">BED1</strain>
    </source>
</reference>
<gene>
    <name evidence="12" type="ORF">L210DRAFT_3504905</name>
</gene>
<dbReference type="EMBL" id="WHUW01000016">
    <property type="protein sequence ID" value="KAF8438500.1"/>
    <property type="molecule type" value="Genomic_DNA"/>
</dbReference>
<dbReference type="AlphaFoldDB" id="A0AAD4GDV9"/>
<dbReference type="Gene3D" id="3.40.50.300">
    <property type="entry name" value="P-loop containing nucleotide triphosphate hydrolases"/>
    <property type="match status" value="1"/>
</dbReference>
<comment type="caution">
    <text evidence="12">The sequence shown here is derived from an EMBL/GenBank/DDBJ whole genome shotgun (WGS) entry which is preliminary data.</text>
</comment>
<comment type="similarity">
    <text evidence="3">Belongs to the peptidase S9C family.</text>
</comment>
<comment type="subunit">
    <text evidence="4">Homotetramer.</text>
</comment>
<evidence type="ECO:0000256" key="1">
    <source>
        <dbReference type="ARBA" id="ARBA00000721"/>
    </source>
</evidence>
<protein>
    <recommendedName>
        <fullName evidence="5">acylaminoacyl-peptidase</fullName>
        <ecNumber evidence="5">3.4.19.1</ecNumber>
    </recommendedName>
    <alternativeName>
        <fullName evidence="8">Dipeptidyl-peptidase V</fullName>
    </alternativeName>
</protein>
<sequence>MVRGSIVGPPHVPLAWPPPYQTQLGRIEGERNHAGKLPVPPKWTSTSQHTVELLGVKHCFNRPTGIWELVLPSENPDKATTTACKSSKLETGGLSCRSPRILFDNDRVPTTLFWLSNPLGGPHASTVSLYARDLKGVTKDRLLVDVVYDPSDQEFPGLYTEYSLPENPFLRFDDKTYIVVQSLWRSRPTLISIDVENRHVIDLTPVLDGQPLYSWNLLGTDGVRSVICARSTPTTPPETVLLTLSQDKFPGTVQVLDRPFISQELQKALDRLDARIIPIPNRHPVETIVVRSKEPVQGPKPFCLTIVSLLTLLKATSYHCQTTLDPWASERKLLGKCGTLDVADCIATIEVLINLGLSEAGRQVVQGGSHGGFLAAHLIGQYPNMFHAAVMRNPVISAGELCASDISDWPFREFKLPFEPDAGVEDDLRVPPTQGRGYYHALKGRGRVVDMLVFPKETHFIDGVEAARVSFEAGRDWLYGMGAKAPGWTPTTGNVQAETCDSIEDGRTAPRLYNHSMSDEGRGVLDNWKPPPTMPMATPVSACKVIAQPSSILLPSTLCSWRKPGYTRSGPLVDADTKYTLTQHARHCSGSDFGHYGQFRLMRPDVGASEVLCRVEYGSLWSVRSRSRSFGFSLFSRVPVGSRRQSTSSQFEDIREKFGRFRILIVGRANAGKTTILKKICNTTESPEIFDGKGNKIDPSKLEGSTERGNHNIENELIFRSNDKFIFHDSQGFEAGSEDEFERMKKFIAERAKTTRLKERLHAIWYCIPMDKIDRAIQQSEEMFFGKCDSNNVVVLFTKFDALRVNAQVKLAPADQQLALKERRSKIQPLVEEIFNGADVWGRLSTMTYPPKSSVRLESLYYGFLDAHCVMPFNNMLDIHKANQGCNVLIENTALVLNDEALQMLFVSTQETNIALCVKYAAQRLISDVDGIYNTMYSTSEEGFEILFEILAEEDPEERLTQHLDQLLNMHMTDFTSSASKALKSDSQAAHKTSKGNLDTWQQYLQASVETLLILEQSFYLSQQGYPNAVSSAAQEYKTSDIPTKVNIALKDVFTHYGTASKNEKVDMICNIITQNHMGKLAICINIPLINLGTLL</sequence>
<evidence type="ECO:0000313" key="13">
    <source>
        <dbReference type="Proteomes" id="UP001194468"/>
    </source>
</evidence>
<evidence type="ECO:0000256" key="4">
    <source>
        <dbReference type="ARBA" id="ARBA00011881"/>
    </source>
</evidence>
<dbReference type="GO" id="GO:0004252">
    <property type="term" value="F:serine-type endopeptidase activity"/>
    <property type="evidence" value="ECO:0007669"/>
    <property type="project" value="TreeGrafter"/>
</dbReference>
<feature type="domain" description="G" evidence="10">
    <location>
        <begin position="662"/>
        <end position="783"/>
    </location>
</feature>
<name>A0AAD4GDV9_BOLED</name>
<dbReference type="EC" id="3.4.19.1" evidence="5"/>